<gene>
    <name evidence="1" type="ORF">DPMN_061014</name>
</gene>
<evidence type="ECO:0000313" key="2">
    <source>
        <dbReference type="Proteomes" id="UP000828390"/>
    </source>
</evidence>
<reference evidence="1" key="2">
    <citation type="submission" date="2020-11" db="EMBL/GenBank/DDBJ databases">
        <authorList>
            <person name="McCartney M.A."/>
            <person name="Auch B."/>
            <person name="Kono T."/>
            <person name="Mallez S."/>
            <person name="Becker A."/>
            <person name="Gohl D.M."/>
            <person name="Silverstein K.A.T."/>
            <person name="Koren S."/>
            <person name="Bechman K.B."/>
            <person name="Herman A."/>
            <person name="Abrahante J.E."/>
            <person name="Garbe J."/>
        </authorList>
    </citation>
    <scope>NUCLEOTIDE SEQUENCE</scope>
    <source>
        <strain evidence="1">Duluth1</strain>
        <tissue evidence="1">Whole animal</tissue>
    </source>
</reference>
<comment type="caution">
    <text evidence="1">The sequence shown here is derived from an EMBL/GenBank/DDBJ whole genome shotgun (WGS) entry which is preliminary data.</text>
</comment>
<dbReference type="EMBL" id="JAIWYP010000013">
    <property type="protein sequence ID" value="KAH3718215.1"/>
    <property type="molecule type" value="Genomic_DNA"/>
</dbReference>
<dbReference type="Proteomes" id="UP000828390">
    <property type="component" value="Unassembled WGS sequence"/>
</dbReference>
<keyword evidence="2" id="KW-1185">Reference proteome</keyword>
<reference evidence="1" key="1">
    <citation type="journal article" date="2019" name="bioRxiv">
        <title>The Genome of the Zebra Mussel, Dreissena polymorpha: A Resource for Invasive Species Research.</title>
        <authorList>
            <person name="McCartney M.A."/>
            <person name="Auch B."/>
            <person name="Kono T."/>
            <person name="Mallez S."/>
            <person name="Zhang Y."/>
            <person name="Obille A."/>
            <person name="Becker A."/>
            <person name="Abrahante J.E."/>
            <person name="Garbe J."/>
            <person name="Badalamenti J.P."/>
            <person name="Herman A."/>
            <person name="Mangelson H."/>
            <person name="Liachko I."/>
            <person name="Sullivan S."/>
            <person name="Sone E.D."/>
            <person name="Koren S."/>
            <person name="Silverstein K.A.T."/>
            <person name="Beckman K.B."/>
            <person name="Gohl D.M."/>
        </authorList>
    </citation>
    <scope>NUCLEOTIDE SEQUENCE</scope>
    <source>
        <strain evidence="1">Duluth1</strain>
        <tissue evidence="1">Whole animal</tissue>
    </source>
</reference>
<organism evidence="1 2">
    <name type="scientific">Dreissena polymorpha</name>
    <name type="common">Zebra mussel</name>
    <name type="synonym">Mytilus polymorpha</name>
    <dbReference type="NCBI Taxonomy" id="45954"/>
    <lineage>
        <taxon>Eukaryota</taxon>
        <taxon>Metazoa</taxon>
        <taxon>Spiralia</taxon>
        <taxon>Lophotrochozoa</taxon>
        <taxon>Mollusca</taxon>
        <taxon>Bivalvia</taxon>
        <taxon>Autobranchia</taxon>
        <taxon>Heteroconchia</taxon>
        <taxon>Euheterodonta</taxon>
        <taxon>Imparidentia</taxon>
        <taxon>Neoheterodontei</taxon>
        <taxon>Myida</taxon>
        <taxon>Dreissenoidea</taxon>
        <taxon>Dreissenidae</taxon>
        <taxon>Dreissena</taxon>
    </lineage>
</organism>
<sequence>MPRGTKRKLPETVEEVREDDTRLLQPDPGRGFIDFEKIIRASKIVPPINTRNVEGCGVSGELTQSFPVIENTQVQSLASAINQGQNMISCQELTRLSNDDLAAHVPAALKQQISRGEYVNLALLLKGAFALSAYCNGSVLQLSAEGTLEQRPKECRDKIYNIER</sequence>
<accession>A0A9D4C708</accession>
<dbReference type="AlphaFoldDB" id="A0A9D4C708"/>
<protein>
    <submittedName>
        <fullName evidence="1">Uncharacterized protein</fullName>
    </submittedName>
</protein>
<proteinExistence type="predicted"/>
<evidence type="ECO:0000313" key="1">
    <source>
        <dbReference type="EMBL" id="KAH3718215.1"/>
    </source>
</evidence>
<name>A0A9D4C708_DREPO</name>